<keyword evidence="5 6" id="KW-0472">Membrane</keyword>
<dbReference type="RefSeq" id="WP_367624286.1">
    <property type="nucleotide sequence ID" value="NZ_JBFNQD010000003.1"/>
</dbReference>
<proteinExistence type="predicted"/>
<protein>
    <submittedName>
        <fullName evidence="8">Copper homeostasis membrane protein CopD</fullName>
    </submittedName>
</protein>
<dbReference type="InterPro" id="IPR047689">
    <property type="entry name" value="CopD"/>
</dbReference>
<dbReference type="PANTHER" id="PTHR34820">
    <property type="entry name" value="INNER MEMBRANE PROTEIN YEBZ"/>
    <property type="match status" value="1"/>
</dbReference>
<evidence type="ECO:0000256" key="3">
    <source>
        <dbReference type="ARBA" id="ARBA00022692"/>
    </source>
</evidence>
<evidence type="ECO:0000256" key="6">
    <source>
        <dbReference type="SAM" id="Phobius"/>
    </source>
</evidence>
<keyword evidence="2" id="KW-1003">Cell membrane</keyword>
<dbReference type="PANTHER" id="PTHR34820:SF4">
    <property type="entry name" value="INNER MEMBRANE PROTEIN YEBZ"/>
    <property type="match status" value="1"/>
</dbReference>
<feature type="transmembrane region" description="Helical" evidence="6">
    <location>
        <begin position="44"/>
        <end position="65"/>
    </location>
</feature>
<feature type="transmembrane region" description="Helical" evidence="6">
    <location>
        <begin position="153"/>
        <end position="176"/>
    </location>
</feature>
<feature type="transmembrane region" description="Helical" evidence="6">
    <location>
        <begin position="197"/>
        <end position="216"/>
    </location>
</feature>
<feature type="domain" description="Copper resistance protein D" evidence="7">
    <location>
        <begin position="187"/>
        <end position="286"/>
    </location>
</feature>
<gene>
    <name evidence="8" type="primary">copD</name>
    <name evidence="8" type="ORF">ABXS05_13875</name>
</gene>
<dbReference type="InterPro" id="IPR032694">
    <property type="entry name" value="CopC/D"/>
</dbReference>
<evidence type="ECO:0000256" key="2">
    <source>
        <dbReference type="ARBA" id="ARBA00022475"/>
    </source>
</evidence>
<evidence type="ECO:0000256" key="1">
    <source>
        <dbReference type="ARBA" id="ARBA00004651"/>
    </source>
</evidence>
<dbReference type="NCBIfam" id="NF033808">
    <property type="entry name" value="copper_CopD"/>
    <property type="match status" value="1"/>
</dbReference>
<accession>A0ABV3PLV5</accession>
<feature type="transmembrane region" description="Helical" evidence="6">
    <location>
        <begin position="263"/>
        <end position="290"/>
    </location>
</feature>
<name>A0ABV3PLV5_9HYPH</name>
<keyword evidence="3 6" id="KW-0812">Transmembrane</keyword>
<evidence type="ECO:0000259" key="7">
    <source>
        <dbReference type="Pfam" id="PF05425"/>
    </source>
</evidence>
<comment type="caution">
    <text evidence="8">The sequence shown here is derived from an EMBL/GenBank/DDBJ whole genome shotgun (WGS) entry which is preliminary data.</text>
</comment>
<dbReference type="Pfam" id="PF05425">
    <property type="entry name" value="CopD"/>
    <property type="match status" value="1"/>
</dbReference>
<organism evidence="8 9">
    <name type="scientific">Labrys neptuniae</name>
    <dbReference type="NCBI Taxonomy" id="376174"/>
    <lineage>
        <taxon>Bacteria</taxon>
        <taxon>Pseudomonadati</taxon>
        <taxon>Pseudomonadota</taxon>
        <taxon>Alphaproteobacteria</taxon>
        <taxon>Hyphomicrobiales</taxon>
        <taxon>Xanthobacteraceae</taxon>
        <taxon>Labrys</taxon>
    </lineage>
</organism>
<reference evidence="8 9" key="1">
    <citation type="submission" date="2024-07" db="EMBL/GenBank/DDBJ databases">
        <title>Description of Labrys sedimenti sp. nov., isolated from a diclofenac-degrading enrichment culture.</title>
        <authorList>
            <person name="Tancsics A."/>
            <person name="Csepanyi A."/>
        </authorList>
    </citation>
    <scope>NUCLEOTIDE SEQUENCE [LARGE SCALE GENOMIC DNA]</scope>
    <source>
        <strain evidence="8 9">LMG 23578</strain>
    </source>
</reference>
<evidence type="ECO:0000256" key="4">
    <source>
        <dbReference type="ARBA" id="ARBA00022989"/>
    </source>
</evidence>
<keyword evidence="4 6" id="KW-1133">Transmembrane helix</keyword>
<evidence type="ECO:0000313" key="9">
    <source>
        <dbReference type="Proteomes" id="UP001555786"/>
    </source>
</evidence>
<evidence type="ECO:0000313" key="8">
    <source>
        <dbReference type="EMBL" id="MEW9306635.1"/>
    </source>
</evidence>
<dbReference type="Proteomes" id="UP001555786">
    <property type="component" value="Unassembled WGS sequence"/>
</dbReference>
<feature type="transmembrane region" description="Helical" evidence="6">
    <location>
        <begin position="12"/>
        <end position="32"/>
    </location>
</feature>
<evidence type="ECO:0000256" key="5">
    <source>
        <dbReference type="ARBA" id="ARBA00023136"/>
    </source>
</evidence>
<feature type="transmembrane region" description="Helical" evidence="6">
    <location>
        <begin position="228"/>
        <end position="251"/>
    </location>
</feature>
<dbReference type="EMBL" id="JBFNQD010000003">
    <property type="protein sequence ID" value="MEW9306635.1"/>
    <property type="molecule type" value="Genomic_DNA"/>
</dbReference>
<feature type="transmembrane region" description="Helical" evidence="6">
    <location>
        <begin position="119"/>
        <end position="141"/>
    </location>
</feature>
<feature type="transmembrane region" description="Helical" evidence="6">
    <location>
        <begin position="95"/>
        <end position="112"/>
    </location>
</feature>
<comment type="subcellular location">
    <subcellularLocation>
        <location evidence="1">Cell membrane</location>
        <topology evidence="1">Multi-pass membrane protein</topology>
    </subcellularLocation>
</comment>
<dbReference type="InterPro" id="IPR008457">
    <property type="entry name" value="Cu-R_CopD_dom"/>
</dbReference>
<sequence>MDLETALQACRFLHYAAAMALFGTSAFLAVLAPKELAERLGERLTMILVAAAGLAAATTLAWLLLKSGEIGDGWADTLNPALITSVLTDSSFGRAWQWRLALAACLPAVFLLGPRRLPALAFCSGLLLASLALTGHAAMMSGWPGLLQRGNHMLHLLAAGAWLGALIPLLPCLAMLGEASPFPPAGQALRRFSTAGHVAVSLVVVTGIANTAFVLGHPPADWSSPYQALLAAKIGLVGVMTALALTNRYFLVPRIRLARARSLWLLSCLTAAELMLGAGVLILVSLFGMIEPT</sequence>
<keyword evidence="9" id="KW-1185">Reference proteome</keyword>